<dbReference type="Pfam" id="PF01769">
    <property type="entry name" value="MgtE"/>
    <property type="match status" value="1"/>
</dbReference>
<dbReference type="InterPro" id="IPR006669">
    <property type="entry name" value="MgtE_transporter"/>
</dbReference>
<evidence type="ECO:0000256" key="1">
    <source>
        <dbReference type="ARBA" id="ARBA00004141"/>
    </source>
</evidence>
<dbReference type="InterPro" id="IPR038076">
    <property type="entry name" value="MgtE_N_sf"/>
</dbReference>
<dbReference type="EMBL" id="JSVU01000001">
    <property type="protein sequence ID" value="KJJ39656.1"/>
    <property type="molecule type" value="Genomic_DNA"/>
</dbReference>
<dbReference type="Pfam" id="PF03448">
    <property type="entry name" value="MgtE_N"/>
    <property type="match status" value="1"/>
</dbReference>
<evidence type="ECO:0000256" key="4">
    <source>
        <dbReference type="ARBA" id="ARBA00022692"/>
    </source>
</evidence>
<dbReference type="Gene3D" id="1.10.357.20">
    <property type="entry name" value="SLC41 divalent cation transporters, integral membrane domain"/>
    <property type="match status" value="1"/>
</dbReference>
<feature type="domain" description="CBS" evidence="10">
    <location>
        <begin position="140"/>
        <end position="203"/>
    </location>
</feature>
<evidence type="ECO:0000313" key="12">
    <source>
        <dbReference type="Proteomes" id="UP000033497"/>
    </source>
</evidence>
<dbReference type="SUPFAM" id="SSF158791">
    <property type="entry name" value="MgtE N-terminal domain-like"/>
    <property type="match status" value="1"/>
</dbReference>
<keyword evidence="6 9" id="KW-1133">Transmembrane helix</keyword>
<evidence type="ECO:0000259" key="10">
    <source>
        <dbReference type="PROSITE" id="PS51371"/>
    </source>
</evidence>
<feature type="transmembrane region" description="Helical" evidence="9">
    <location>
        <begin position="286"/>
        <end position="306"/>
    </location>
</feature>
<dbReference type="InterPro" id="IPR006667">
    <property type="entry name" value="SLC41_membr_dom"/>
</dbReference>
<dbReference type="InterPro" id="IPR006668">
    <property type="entry name" value="Mg_transptr_MgtE_intracell_dom"/>
</dbReference>
<dbReference type="RefSeq" id="WP_045078871.1">
    <property type="nucleotide sequence ID" value="NZ_JSVU01000001.1"/>
</dbReference>
<evidence type="ECO:0000256" key="3">
    <source>
        <dbReference type="ARBA" id="ARBA00022448"/>
    </source>
</evidence>
<protein>
    <recommendedName>
        <fullName evidence="9">Magnesium transporter MgtE</fullName>
    </recommendedName>
</protein>
<feature type="transmembrane region" description="Helical" evidence="9">
    <location>
        <begin position="389"/>
        <end position="413"/>
    </location>
</feature>
<keyword evidence="5 9" id="KW-0460">Magnesium</keyword>
<evidence type="ECO:0000256" key="5">
    <source>
        <dbReference type="ARBA" id="ARBA00022842"/>
    </source>
</evidence>
<keyword evidence="9" id="KW-1003">Cell membrane</keyword>
<dbReference type="NCBIfam" id="TIGR00400">
    <property type="entry name" value="mgtE"/>
    <property type="match status" value="1"/>
</dbReference>
<feature type="transmembrane region" description="Helical" evidence="9">
    <location>
        <begin position="425"/>
        <end position="448"/>
    </location>
</feature>
<sequence length="450" mass="49874">MQFELTDEFIEQIEQYIANNDGDALKGLLDDFHFADVAELLQELNHEEATYLVKLLDSEITSEALMELDEDFRERILDNLSPSEIADELDEMDTDDAADIIAELDDDIQKQVIDHIEDEEHAADIVDLLRYDEDTAGGLMAKELVRVKETWTVAGCVREMRRQAENVTRVHSIYVTDKHGKLKGRLSLKDLLTAPERAHISDIYIPKVDYVNVHTEAEEVARIMQKYDLEAIPVVDDDGILVGRVTIDDIVDFIREEAEKDYQMAAGISQDVEADDGIFKQTRARLPWLLIGMFGGLGAASIITGFQEMMSTFPKIIIFVPLIQATAGNVGVQSSAIVVQGLANDSLKGNLFARLLKESSLALVNGIAIALVVLIISHFVFFTTYLESISIGIAIITVIVLAALIGTFIPILLDKRGIDPAVATGPFITTSNDIFGILTYFLIAKLILGF</sequence>
<evidence type="ECO:0000256" key="9">
    <source>
        <dbReference type="RuleBase" id="RU362011"/>
    </source>
</evidence>
<keyword evidence="9" id="KW-0479">Metal-binding</keyword>
<evidence type="ECO:0000256" key="7">
    <source>
        <dbReference type="ARBA" id="ARBA00023136"/>
    </source>
</evidence>
<dbReference type="InterPro" id="IPR046342">
    <property type="entry name" value="CBS_dom_sf"/>
</dbReference>
<dbReference type="SMART" id="SM00924">
    <property type="entry name" value="MgtE_N"/>
    <property type="match status" value="1"/>
</dbReference>
<keyword evidence="3 9" id="KW-0813">Transport</keyword>
<accession>A0ABR5DLK2</accession>
<keyword evidence="7 9" id="KW-0472">Membrane</keyword>
<keyword evidence="12" id="KW-1185">Reference proteome</keyword>
<dbReference type="PANTHER" id="PTHR43773:SF1">
    <property type="entry name" value="MAGNESIUM TRANSPORTER MGTE"/>
    <property type="match status" value="1"/>
</dbReference>
<gene>
    <name evidence="11" type="ORF">MB09_00250</name>
</gene>
<comment type="subcellular location">
    <subcellularLocation>
        <location evidence="9">Cell membrane</location>
        <topology evidence="9">Multi-pass membrane protein</topology>
    </subcellularLocation>
    <subcellularLocation>
        <location evidence="1">Membrane</location>
        <topology evidence="1">Multi-pass membrane protein</topology>
    </subcellularLocation>
</comment>
<dbReference type="Pfam" id="PF00571">
    <property type="entry name" value="CBS"/>
    <property type="match status" value="2"/>
</dbReference>
<evidence type="ECO:0000256" key="8">
    <source>
        <dbReference type="PROSITE-ProRule" id="PRU00703"/>
    </source>
</evidence>
<dbReference type="Proteomes" id="UP000033497">
    <property type="component" value="Unassembled WGS sequence"/>
</dbReference>
<reference evidence="11 12" key="1">
    <citation type="submission" date="2014-10" db="EMBL/GenBank/DDBJ databases">
        <title>Genome sequencing of Vitellibacter vladivostokensis KMM 3516.</title>
        <authorList>
            <person name="Thevarajoo S."/>
            <person name="Selvaratnam C."/>
            <person name="Goh K.M."/>
            <person name="Chong C.S."/>
        </authorList>
    </citation>
    <scope>NUCLEOTIDE SEQUENCE [LARGE SCALE GENOMIC DNA]</scope>
    <source>
        <strain evidence="11 12">KMM 3516</strain>
    </source>
</reference>
<dbReference type="PROSITE" id="PS51371">
    <property type="entry name" value="CBS"/>
    <property type="match status" value="2"/>
</dbReference>
<evidence type="ECO:0000313" key="11">
    <source>
        <dbReference type="EMBL" id="KJJ39656.1"/>
    </source>
</evidence>
<dbReference type="Gene3D" id="1.25.60.10">
    <property type="entry name" value="MgtE N-terminal domain-like"/>
    <property type="match status" value="1"/>
</dbReference>
<evidence type="ECO:0000256" key="2">
    <source>
        <dbReference type="ARBA" id="ARBA00009749"/>
    </source>
</evidence>
<comment type="similarity">
    <text evidence="2 9">Belongs to the SLC41A transporter family.</text>
</comment>
<name>A0ABR5DLK2_9FLAO</name>
<dbReference type="CDD" id="cd04606">
    <property type="entry name" value="CBS_pair_Mg_transporter"/>
    <property type="match status" value="1"/>
</dbReference>
<feature type="domain" description="CBS" evidence="10">
    <location>
        <begin position="204"/>
        <end position="260"/>
    </location>
</feature>
<feature type="transmembrane region" description="Helical" evidence="9">
    <location>
        <begin position="362"/>
        <end position="382"/>
    </location>
</feature>
<comment type="caution">
    <text evidence="11">The sequence shown here is derived from an EMBL/GenBank/DDBJ whole genome shotgun (WGS) entry which is preliminary data.</text>
</comment>
<dbReference type="InterPro" id="IPR036739">
    <property type="entry name" value="SLC41_membr_dom_sf"/>
</dbReference>
<feature type="transmembrane region" description="Helical" evidence="9">
    <location>
        <begin position="318"/>
        <end position="342"/>
    </location>
</feature>
<dbReference type="SUPFAM" id="SSF161093">
    <property type="entry name" value="MgtE membrane domain-like"/>
    <property type="match status" value="1"/>
</dbReference>
<dbReference type="InterPro" id="IPR000644">
    <property type="entry name" value="CBS_dom"/>
</dbReference>
<keyword evidence="4 9" id="KW-0812">Transmembrane</keyword>
<organism evidence="11 12">
    <name type="scientific">Aequorivita vladivostokensis</name>
    <dbReference type="NCBI Taxonomy" id="171194"/>
    <lineage>
        <taxon>Bacteria</taxon>
        <taxon>Pseudomonadati</taxon>
        <taxon>Bacteroidota</taxon>
        <taxon>Flavobacteriia</taxon>
        <taxon>Flavobacteriales</taxon>
        <taxon>Flavobacteriaceae</taxon>
        <taxon>Aequorivita</taxon>
    </lineage>
</organism>
<dbReference type="SMART" id="SM00116">
    <property type="entry name" value="CBS"/>
    <property type="match status" value="2"/>
</dbReference>
<evidence type="ECO:0000256" key="6">
    <source>
        <dbReference type="ARBA" id="ARBA00022989"/>
    </source>
</evidence>
<dbReference type="SUPFAM" id="SSF54631">
    <property type="entry name" value="CBS-domain pair"/>
    <property type="match status" value="1"/>
</dbReference>
<dbReference type="Gene3D" id="3.10.580.10">
    <property type="entry name" value="CBS-domain"/>
    <property type="match status" value="1"/>
</dbReference>
<comment type="subunit">
    <text evidence="9">Homodimer.</text>
</comment>
<dbReference type="PANTHER" id="PTHR43773">
    <property type="entry name" value="MAGNESIUM TRANSPORTER MGTE"/>
    <property type="match status" value="1"/>
</dbReference>
<keyword evidence="8" id="KW-0129">CBS domain</keyword>
<comment type="function">
    <text evidence="9">Acts as a magnesium transporter.</text>
</comment>
<proteinExistence type="inferred from homology"/>